<dbReference type="PANTHER" id="PTHR11904">
    <property type="entry name" value="METHYLTHIOADENOSINE/PURINE NUCLEOSIDE PHOSPHORYLASE"/>
    <property type="match status" value="1"/>
</dbReference>
<dbReference type="SUPFAM" id="SSF53167">
    <property type="entry name" value="Purine and uridine phosphorylases"/>
    <property type="match status" value="1"/>
</dbReference>
<evidence type="ECO:0000313" key="9">
    <source>
        <dbReference type="Proteomes" id="UP000765509"/>
    </source>
</evidence>
<feature type="binding site" evidence="6">
    <location>
        <position position="235"/>
    </location>
    <ligand>
        <name>phosphate</name>
        <dbReference type="ChEBI" id="CHEBI:43474"/>
    </ligand>
</feature>
<sequence length="323" mass="34947">MCDAASHSGFETIDDRLVVAFNSIKTLLQVNQQPKVGVVCGSGLAGLAENLQDSQMISYDQIDQWPRLKTTSVVEGHETKGLVFGKLGGADIVCQVGRLHFYEGYKLKDVVFAVRIFKLLGCEAVIITNAAGAVNPSIPVGTILAIQDHISLPSLTSMNPLIGPNTDTVGPRFLPMSDAYDFEMRKSAFRSIPHIGLNPGDVKEGVYAWATGPTYETRAEGRFVRSTGADVVGMSTVPEVIAARHVGLRVLTLSLVTNVVVATPYRSAEEAVLHENSSKALSPSIGLNWKEETANHQEVLEVGRSKANSILKMINYVVNDPNW</sequence>
<dbReference type="OrthoDB" id="10261782at2759"/>
<reference evidence="8" key="1">
    <citation type="submission" date="2021-03" db="EMBL/GenBank/DDBJ databases">
        <title>Draft genome sequence of rust myrtle Austropuccinia psidii MF-1, a brazilian biotype.</title>
        <authorList>
            <person name="Quecine M.C."/>
            <person name="Pachon D.M.R."/>
            <person name="Bonatelli M.L."/>
            <person name="Correr F.H."/>
            <person name="Franceschini L.M."/>
            <person name="Leite T.F."/>
            <person name="Margarido G.R.A."/>
            <person name="Almeida C.A."/>
            <person name="Ferrarezi J.A."/>
            <person name="Labate C.A."/>
        </authorList>
    </citation>
    <scope>NUCLEOTIDE SEQUENCE</scope>
    <source>
        <strain evidence="8">MF-1</strain>
    </source>
</reference>
<dbReference type="GO" id="GO:0005737">
    <property type="term" value="C:cytoplasm"/>
    <property type="evidence" value="ECO:0007669"/>
    <property type="project" value="TreeGrafter"/>
</dbReference>
<keyword evidence="3 5" id="KW-0328">Glycosyltransferase</keyword>
<dbReference type="InterPro" id="IPR011268">
    <property type="entry name" value="Purine_phosphorylase"/>
</dbReference>
<dbReference type="EC" id="2.4.2.1" evidence="5"/>
<keyword evidence="9" id="KW-1185">Reference proteome</keyword>
<feature type="binding site" evidence="6">
    <location>
        <begin position="98"/>
        <end position="100"/>
    </location>
    <ligand>
        <name>phosphate</name>
        <dbReference type="ChEBI" id="CHEBI:43474"/>
    </ligand>
</feature>
<gene>
    <name evidence="8" type="ORF">O181_054605</name>
</gene>
<comment type="function">
    <text evidence="5">The purine nucleoside phosphorylases catalyze the phosphorolytic breakdown of the N-glycosidic bond in the beta-(deoxy)ribonucleoside molecules, with the formation of the corresponding free purine bases and pentose-1-phosphate.</text>
</comment>
<dbReference type="CDD" id="cd09009">
    <property type="entry name" value="PNP-EcPNPII_like"/>
    <property type="match status" value="1"/>
</dbReference>
<accession>A0A9Q3E2R8</accession>
<feature type="binding site" evidence="6">
    <location>
        <position position="258"/>
    </location>
    <ligand>
        <name>a purine D-ribonucleoside</name>
        <dbReference type="ChEBI" id="CHEBI:142355"/>
    </ligand>
</feature>
<dbReference type="NCBIfam" id="TIGR01697">
    <property type="entry name" value="PNPH-PUNA-XAPA"/>
    <property type="match status" value="1"/>
</dbReference>
<evidence type="ECO:0000256" key="4">
    <source>
        <dbReference type="ARBA" id="ARBA00022679"/>
    </source>
</evidence>
<organism evidence="8 9">
    <name type="scientific">Austropuccinia psidii MF-1</name>
    <dbReference type="NCBI Taxonomy" id="1389203"/>
    <lineage>
        <taxon>Eukaryota</taxon>
        <taxon>Fungi</taxon>
        <taxon>Dikarya</taxon>
        <taxon>Basidiomycota</taxon>
        <taxon>Pucciniomycotina</taxon>
        <taxon>Pucciniomycetes</taxon>
        <taxon>Pucciniales</taxon>
        <taxon>Sphaerophragmiaceae</taxon>
        <taxon>Austropuccinia</taxon>
    </lineage>
</organism>
<evidence type="ECO:0000256" key="3">
    <source>
        <dbReference type="ARBA" id="ARBA00022676"/>
    </source>
</evidence>
<dbReference type="GO" id="GO:0004731">
    <property type="term" value="F:purine-nucleoside phosphorylase activity"/>
    <property type="evidence" value="ECO:0007669"/>
    <property type="project" value="UniProtKB-EC"/>
</dbReference>
<dbReference type="InterPro" id="IPR000845">
    <property type="entry name" value="Nucleoside_phosphorylase_d"/>
</dbReference>
<dbReference type="EMBL" id="AVOT02024289">
    <property type="protein sequence ID" value="MBW0514890.1"/>
    <property type="molecule type" value="Genomic_DNA"/>
</dbReference>
<evidence type="ECO:0000313" key="8">
    <source>
        <dbReference type="EMBL" id="MBW0514890.1"/>
    </source>
</evidence>
<dbReference type="AlphaFoldDB" id="A0A9Q3E2R8"/>
<dbReference type="Proteomes" id="UP000765509">
    <property type="component" value="Unassembled WGS sequence"/>
</dbReference>
<evidence type="ECO:0000259" key="7">
    <source>
        <dbReference type="Pfam" id="PF01048"/>
    </source>
</evidence>
<dbReference type="InterPro" id="IPR035994">
    <property type="entry name" value="Nucleoside_phosphorylase_sf"/>
</dbReference>
<dbReference type="Pfam" id="PF01048">
    <property type="entry name" value="PNP_UDP_1"/>
    <property type="match status" value="1"/>
</dbReference>
<name>A0A9Q3E2R8_9BASI</name>
<feature type="binding site" evidence="6">
    <location>
        <position position="216"/>
    </location>
    <ligand>
        <name>a purine D-ribonucleoside</name>
        <dbReference type="ChEBI" id="CHEBI:142355"/>
    </ligand>
</feature>
<feature type="domain" description="Nucleoside phosphorylase" evidence="7">
    <location>
        <begin position="35"/>
        <end position="269"/>
    </location>
</feature>
<comment type="pathway">
    <text evidence="1 5">Purine metabolism; purine nucleoside salvage.</text>
</comment>
<feature type="binding site" evidence="6">
    <location>
        <position position="130"/>
    </location>
    <ligand>
        <name>phosphate</name>
        <dbReference type="ChEBI" id="CHEBI:43474"/>
    </ligand>
</feature>
<proteinExistence type="inferred from homology"/>
<evidence type="ECO:0000256" key="2">
    <source>
        <dbReference type="ARBA" id="ARBA00006751"/>
    </source>
</evidence>
<dbReference type="Gene3D" id="3.40.50.1580">
    <property type="entry name" value="Nucleoside phosphorylase domain"/>
    <property type="match status" value="1"/>
</dbReference>
<comment type="caution">
    <text evidence="8">The sequence shown here is derived from an EMBL/GenBank/DDBJ whole genome shotgun (WGS) entry which is preliminary data.</text>
</comment>
<dbReference type="GO" id="GO:0009116">
    <property type="term" value="P:nucleoside metabolic process"/>
    <property type="evidence" value="ECO:0007669"/>
    <property type="project" value="InterPro"/>
</dbReference>
<protein>
    <recommendedName>
        <fullName evidence="5">Purine nucleoside phosphorylase</fullName>
        <ecNumber evidence="5">2.4.2.1</ecNumber>
    </recommendedName>
    <alternativeName>
        <fullName evidence="5">Inosine-guanosine phosphorylase</fullName>
    </alternativeName>
</protein>
<evidence type="ECO:0000256" key="5">
    <source>
        <dbReference type="PIRNR" id="PIRNR000477"/>
    </source>
</evidence>
<dbReference type="PANTHER" id="PTHR11904:SF9">
    <property type="entry name" value="PURINE NUCLEOSIDE PHOSPHORYLASE-RELATED"/>
    <property type="match status" value="1"/>
</dbReference>
<dbReference type="PIRSF" id="PIRSF000477">
    <property type="entry name" value="PurNPase"/>
    <property type="match status" value="1"/>
</dbReference>
<comment type="similarity">
    <text evidence="2 5">Belongs to the PNP/MTAP phosphorylase family.</text>
</comment>
<evidence type="ECO:0000256" key="6">
    <source>
        <dbReference type="PIRSR" id="PIRSR000477-2"/>
    </source>
</evidence>
<feature type="binding site" evidence="6">
    <location>
        <position position="42"/>
    </location>
    <ligand>
        <name>phosphate</name>
        <dbReference type="ChEBI" id="CHEBI:43474"/>
    </ligand>
</feature>
<evidence type="ECO:0000256" key="1">
    <source>
        <dbReference type="ARBA" id="ARBA00005058"/>
    </source>
</evidence>
<feature type="binding site" evidence="6">
    <location>
        <position position="77"/>
    </location>
    <ligand>
        <name>phosphate</name>
        <dbReference type="ChEBI" id="CHEBI:43474"/>
    </ligand>
</feature>
<keyword evidence="4 5" id="KW-0808">Transferase</keyword>
<dbReference type="NCBIfam" id="NF006054">
    <property type="entry name" value="PRK08202.1"/>
    <property type="match status" value="1"/>
</dbReference>